<dbReference type="InterPro" id="IPR005301">
    <property type="entry name" value="MOB_kinase_act_fam"/>
</dbReference>
<sequence>MSSAVRTYRGQTREQVQEHRAAVLDVREAQKRALGAQEYVAACARAEPQQVARIVDIPQVDGVPAFPERDWIHVQLMQLVRDLNVPWLVLLQTECAAERPTCASLHVGKDVYLCPTHGDGRACTALEYIHHALDGVAKQLSSTQAFPPQQPIPTRSVRLFGTACKQLARIFLHIYHHHPALFARCEADTALYARFRLLSERFTLFPADALPVEP</sequence>
<evidence type="ECO:0000256" key="1">
    <source>
        <dbReference type="PIRSR" id="PIRSR605301-1"/>
    </source>
</evidence>
<dbReference type="Proteomes" id="UP001217754">
    <property type="component" value="Chromosome 2"/>
</dbReference>
<feature type="binding site" evidence="1">
    <location>
        <position position="173"/>
    </location>
    <ligand>
        <name>Zn(2+)</name>
        <dbReference type="ChEBI" id="CHEBI:29105"/>
    </ligand>
</feature>
<feature type="binding site" evidence="1">
    <location>
        <position position="95"/>
    </location>
    <ligand>
        <name>Zn(2+)</name>
        <dbReference type="ChEBI" id="CHEBI:29105"/>
    </ligand>
</feature>
<dbReference type="GeneID" id="85225362"/>
<keyword evidence="1" id="KW-0479">Metal-binding</keyword>
<gene>
    <name evidence="2" type="ORF">MJAP1_001713</name>
</gene>
<dbReference type="AlphaFoldDB" id="A0AAF0F2A1"/>
<evidence type="ECO:0000313" key="3">
    <source>
        <dbReference type="Proteomes" id="UP001217754"/>
    </source>
</evidence>
<reference evidence="2" key="1">
    <citation type="submission" date="2023-03" db="EMBL/GenBank/DDBJ databases">
        <title>Mating type loci evolution in Malassezia.</title>
        <authorList>
            <person name="Coelho M.A."/>
        </authorList>
    </citation>
    <scope>NUCLEOTIDE SEQUENCE</scope>
    <source>
        <strain evidence="2">CBS 9431</strain>
    </source>
</reference>
<proteinExistence type="predicted"/>
<dbReference type="InterPro" id="IPR036703">
    <property type="entry name" value="MOB_kinase_act_sf"/>
</dbReference>
<accession>A0AAF0F2A1</accession>
<dbReference type="EMBL" id="CP119959">
    <property type="protein sequence ID" value="WFD38749.1"/>
    <property type="molecule type" value="Genomic_DNA"/>
</dbReference>
<feature type="binding site" evidence="1">
    <location>
        <position position="178"/>
    </location>
    <ligand>
        <name>Zn(2+)</name>
        <dbReference type="ChEBI" id="CHEBI:29105"/>
    </ligand>
</feature>
<dbReference type="Gene3D" id="1.20.140.30">
    <property type="entry name" value="MOB kinase activator"/>
    <property type="match status" value="1"/>
</dbReference>
<feature type="binding site" evidence="1">
    <location>
        <position position="102"/>
    </location>
    <ligand>
        <name>Zn(2+)</name>
        <dbReference type="ChEBI" id="CHEBI:29105"/>
    </ligand>
</feature>
<evidence type="ECO:0008006" key="4">
    <source>
        <dbReference type="Google" id="ProtNLM"/>
    </source>
</evidence>
<dbReference type="SMART" id="SM01388">
    <property type="entry name" value="Mob1_phocein"/>
    <property type="match status" value="1"/>
</dbReference>
<keyword evidence="3" id="KW-1185">Reference proteome</keyword>
<dbReference type="Pfam" id="PF03637">
    <property type="entry name" value="Mob1_phocein"/>
    <property type="match status" value="1"/>
</dbReference>
<name>A0AAF0F2A1_9BASI</name>
<dbReference type="SUPFAM" id="SSF101152">
    <property type="entry name" value="Mob1/phocein"/>
    <property type="match status" value="1"/>
</dbReference>
<protein>
    <recommendedName>
        <fullName evidence="4">Mob1/phocein</fullName>
    </recommendedName>
</protein>
<keyword evidence="1" id="KW-0862">Zinc</keyword>
<evidence type="ECO:0000313" key="2">
    <source>
        <dbReference type="EMBL" id="WFD38749.1"/>
    </source>
</evidence>
<organism evidence="2 3">
    <name type="scientific">Malassezia japonica</name>
    <dbReference type="NCBI Taxonomy" id="223818"/>
    <lineage>
        <taxon>Eukaryota</taxon>
        <taxon>Fungi</taxon>
        <taxon>Dikarya</taxon>
        <taxon>Basidiomycota</taxon>
        <taxon>Ustilaginomycotina</taxon>
        <taxon>Malasseziomycetes</taxon>
        <taxon>Malasseziales</taxon>
        <taxon>Malasseziaceae</taxon>
        <taxon>Malassezia</taxon>
    </lineage>
</organism>
<dbReference type="RefSeq" id="XP_060121646.1">
    <property type="nucleotide sequence ID" value="XM_060265663.1"/>
</dbReference>
<dbReference type="PANTHER" id="PTHR22599">
    <property type="entry name" value="MPS ONE BINDER KINASE ACTIVATOR-LIKE MOB"/>
    <property type="match status" value="1"/>
</dbReference>